<dbReference type="InterPro" id="IPR017972">
    <property type="entry name" value="Cyt_P450_CS"/>
</dbReference>
<evidence type="ECO:0000256" key="3">
    <source>
        <dbReference type="ARBA" id="ARBA00022617"/>
    </source>
</evidence>
<organism evidence="11 12">
    <name type="scientific">Mycena indigotica</name>
    <dbReference type="NCBI Taxonomy" id="2126181"/>
    <lineage>
        <taxon>Eukaryota</taxon>
        <taxon>Fungi</taxon>
        <taxon>Dikarya</taxon>
        <taxon>Basidiomycota</taxon>
        <taxon>Agaricomycotina</taxon>
        <taxon>Agaricomycetes</taxon>
        <taxon>Agaricomycetidae</taxon>
        <taxon>Agaricales</taxon>
        <taxon>Marasmiineae</taxon>
        <taxon>Mycenaceae</taxon>
        <taxon>Mycena</taxon>
    </lineage>
</organism>
<dbReference type="Proteomes" id="UP000636479">
    <property type="component" value="Unassembled WGS sequence"/>
</dbReference>
<proteinExistence type="inferred from homology"/>
<dbReference type="InterPro" id="IPR002401">
    <property type="entry name" value="Cyt_P450_E_grp-I"/>
</dbReference>
<dbReference type="PANTHER" id="PTHR24287:SF1">
    <property type="entry name" value="P450, PUTATIVE (EUROFUNG)-RELATED"/>
    <property type="match status" value="1"/>
</dbReference>
<evidence type="ECO:0000256" key="4">
    <source>
        <dbReference type="ARBA" id="ARBA00022723"/>
    </source>
</evidence>
<evidence type="ECO:0000256" key="9">
    <source>
        <dbReference type="RuleBase" id="RU000461"/>
    </source>
</evidence>
<keyword evidence="6 8" id="KW-0408">Iron</keyword>
<keyword evidence="5 9" id="KW-0560">Oxidoreductase</keyword>
<evidence type="ECO:0000313" key="11">
    <source>
        <dbReference type="EMBL" id="KAF7306220.1"/>
    </source>
</evidence>
<keyword evidence="4 8" id="KW-0479">Metal-binding</keyword>
<evidence type="ECO:0000256" key="2">
    <source>
        <dbReference type="ARBA" id="ARBA00010617"/>
    </source>
</evidence>
<dbReference type="OrthoDB" id="1470350at2759"/>
<evidence type="ECO:0000256" key="7">
    <source>
        <dbReference type="ARBA" id="ARBA00023033"/>
    </source>
</evidence>
<sequence>MTPRTRPPTAFERGIPDYRQRILLSLTRAILLPPLIALTLSYSLLRSPTMATSVITAVFSIPACIALRYSVRTRRQRNAARALGATMIPRVRGKWPGNVDVVLRVVKSFQEEYVLQVFADLFDEYQTNTLNTGFFWDDQIVTRDENVMKYISSTGFASFEKGILWHERIDKLLGTGLFNAEGELWRKGRATARPFFAKERISDFNTFERTVSTTLDLLAHRSAVNLPIDVQDLLERFTLDSASEFLFGMQLDTLSQPLTEPGRVKLGPRGSMPIEGATAFDEFTQAFENVAVIITRRGTQGDTWPLLELFADKTEDATNTIMNWLEPIVKRAIDEKDQRRLAGVATPASENVFLDYLASRTDDVEHIRYELVTYLIASRDTTASLLTFVMYFFAMYPDVCSRLRQEVLAVIGPINSPSYETLRSMKYLRAVLNEALRLLPSAPLIARTSLDKPQIIPVPNGPSWFFPPKTQAMMISLLTHRRADLWGPDANEFRPARWLEPETVAKVNATPFMYCPFSGGPRICIGQEFALNEAGFFLVRLLQRFKRFALAPEFQPAGSLPPDSWKGRPGRQTVERIFPAINFTLHSRGGMWMRAEADLEKE</sequence>
<name>A0A8H6SYF6_9AGAR</name>
<keyword evidence="12" id="KW-1185">Reference proteome</keyword>
<feature type="transmembrane region" description="Helical" evidence="10">
    <location>
        <begin position="50"/>
        <end position="71"/>
    </location>
</feature>
<dbReference type="PANTHER" id="PTHR24287">
    <property type="entry name" value="P450, PUTATIVE (EUROFUNG)-RELATED"/>
    <property type="match status" value="1"/>
</dbReference>
<dbReference type="InterPro" id="IPR047146">
    <property type="entry name" value="Cyt_P450_E_CYP52_fungi"/>
</dbReference>
<dbReference type="SUPFAM" id="SSF48264">
    <property type="entry name" value="Cytochrome P450"/>
    <property type="match status" value="1"/>
</dbReference>
<keyword evidence="10" id="KW-1133">Transmembrane helix</keyword>
<accession>A0A8H6SYF6</accession>
<feature type="transmembrane region" description="Helical" evidence="10">
    <location>
        <begin position="21"/>
        <end position="44"/>
    </location>
</feature>
<evidence type="ECO:0000313" key="12">
    <source>
        <dbReference type="Proteomes" id="UP000636479"/>
    </source>
</evidence>
<dbReference type="Gene3D" id="1.10.630.10">
    <property type="entry name" value="Cytochrome P450"/>
    <property type="match status" value="1"/>
</dbReference>
<keyword evidence="10" id="KW-0812">Transmembrane</keyword>
<gene>
    <name evidence="11" type="ORF">MIND_00412500</name>
</gene>
<keyword evidence="7 9" id="KW-0503">Monooxygenase</keyword>
<dbReference type="PRINTS" id="PR00385">
    <property type="entry name" value="P450"/>
</dbReference>
<dbReference type="EMBL" id="JACAZF010000004">
    <property type="protein sequence ID" value="KAF7306220.1"/>
    <property type="molecule type" value="Genomic_DNA"/>
</dbReference>
<comment type="similarity">
    <text evidence="2 9">Belongs to the cytochrome P450 family.</text>
</comment>
<keyword evidence="10" id="KW-0472">Membrane</keyword>
<dbReference type="AlphaFoldDB" id="A0A8H6SYF6"/>
<comment type="cofactor">
    <cofactor evidence="1 8">
        <name>heme</name>
        <dbReference type="ChEBI" id="CHEBI:30413"/>
    </cofactor>
</comment>
<keyword evidence="3 8" id="KW-0349">Heme</keyword>
<evidence type="ECO:0000256" key="6">
    <source>
        <dbReference type="ARBA" id="ARBA00023004"/>
    </source>
</evidence>
<dbReference type="RefSeq" id="XP_037221239.1">
    <property type="nucleotide sequence ID" value="XM_037360947.1"/>
</dbReference>
<evidence type="ECO:0000256" key="5">
    <source>
        <dbReference type="ARBA" id="ARBA00023002"/>
    </source>
</evidence>
<dbReference type="Pfam" id="PF00067">
    <property type="entry name" value="p450"/>
    <property type="match status" value="1"/>
</dbReference>
<dbReference type="InterPro" id="IPR036396">
    <property type="entry name" value="Cyt_P450_sf"/>
</dbReference>
<feature type="binding site" description="axial binding residue" evidence="8">
    <location>
        <position position="524"/>
    </location>
    <ligand>
        <name>heme</name>
        <dbReference type="ChEBI" id="CHEBI:30413"/>
    </ligand>
    <ligandPart>
        <name>Fe</name>
        <dbReference type="ChEBI" id="CHEBI:18248"/>
    </ligandPart>
</feature>
<protein>
    <submittedName>
        <fullName evidence="11">Cytochrome P450 monooxygenase CYP63</fullName>
    </submittedName>
</protein>
<dbReference type="GeneID" id="59343463"/>
<dbReference type="GO" id="GO:0005506">
    <property type="term" value="F:iron ion binding"/>
    <property type="evidence" value="ECO:0007669"/>
    <property type="project" value="InterPro"/>
</dbReference>
<reference evidence="11" key="1">
    <citation type="submission" date="2020-05" db="EMBL/GenBank/DDBJ databases">
        <title>Mycena genomes resolve the evolution of fungal bioluminescence.</title>
        <authorList>
            <person name="Tsai I.J."/>
        </authorList>
    </citation>
    <scope>NUCLEOTIDE SEQUENCE</scope>
    <source>
        <strain evidence="11">171206Taipei</strain>
    </source>
</reference>
<dbReference type="InterPro" id="IPR001128">
    <property type="entry name" value="Cyt_P450"/>
</dbReference>
<dbReference type="GO" id="GO:0004497">
    <property type="term" value="F:monooxygenase activity"/>
    <property type="evidence" value="ECO:0007669"/>
    <property type="project" value="UniProtKB-KW"/>
</dbReference>
<evidence type="ECO:0000256" key="10">
    <source>
        <dbReference type="SAM" id="Phobius"/>
    </source>
</evidence>
<evidence type="ECO:0000256" key="8">
    <source>
        <dbReference type="PIRSR" id="PIRSR602401-1"/>
    </source>
</evidence>
<dbReference type="GO" id="GO:0016705">
    <property type="term" value="F:oxidoreductase activity, acting on paired donors, with incorporation or reduction of molecular oxygen"/>
    <property type="evidence" value="ECO:0007669"/>
    <property type="project" value="InterPro"/>
</dbReference>
<dbReference type="PRINTS" id="PR00463">
    <property type="entry name" value="EP450I"/>
</dbReference>
<dbReference type="GO" id="GO:0020037">
    <property type="term" value="F:heme binding"/>
    <property type="evidence" value="ECO:0007669"/>
    <property type="project" value="InterPro"/>
</dbReference>
<comment type="caution">
    <text evidence="11">The sequence shown here is derived from an EMBL/GenBank/DDBJ whole genome shotgun (WGS) entry which is preliminary data.</text>
</comment>
<evidence type="ECO:0000256" key="1">
    <source>
        <dbReference type="ARBA" id="ARBA00001971"/>
    </source>
</evidence>
<dbReference type="PROSITE" id="PS00086">
    <property type="entry name" value="CYTOCHROME_P450"/>
    <property type="match status" value="1"/>
</dbReference>